<dbReference type="SUPFAM" id="SSF46785">
    <property type="entry name" value="Winged helix' DNA-binding domain"/>
    <property type="match status" value="1"/>
</dbReference>
<dbReference type="EMBL" id="CP013695">
    <property type="protein sequence ID" value="ALU32831.1"/>
    <property type="molecule type" value="Genomic_DNA"/>
</dbReference>
<dbReference type="InterPro" id="IPR036390">
    <property type="entry name" value="WH_DNA-bd_sf"/>
</dbReference>
<evidence type="ECO:0000313" key="2">
    <source>
        <dbReference type="EMBL" id="ALU30569.1"/>
    </source>
</evidence>
<dbReference type="InterPro" id="IPR036388">
    <property type="entry name" value="WH-like_DNA-bd_sf"/>
</dbReference>
<dbReference type="OrthoDB" id="44007at2157"/>
<gene>
    <name evidence="2" type="ORF">ATY89_04835</name>
    <name evidence="3" type="ORF">ATZ20_07860</name>
</gene>
<proteinExistence type="predicted"/>
<dbReference type="AlphaFoldDB" id="A0A0U3GPB8"/>
<dbReference type="EMBL" id="CP013694">
    <property type="protein sequence ID" value="ALU30569.1"/>
    <property type="molecule type" value="Genomic_DNA"/>
</dbReference>
<dbReference type="GO" id="GO:0005524">
    <property type="term" value="F:ATP binding"/>
    <property type="evidence" value="ECO:0007669"/>
    <property type="project" value="InterPro"/>
</dbReference>
<dbReference type="InterPro" id="IPR011579">
    <property type="entry name" value="ATPase_dom"/>
</dbReference>
<dbReference type="InterPro" id="IPR027417">
    <property type="entry name" value="P-loop_NTPase"/>
</dbReference>
<dbReference type="PaxDb" id="1435377-SUSAZ_01460"/>
<accession>A0A0U3GPB8</accession>
<dbReference type="GeneID" id="33342445"/>
<dbReference type="Pfam" id="PF01637">
    <property type="entry name" value="ATPase_2"/>
    <property type="match status" value="1"/>
</dbReference>
<evidence type="ECO:0000313" key="3">
    <source>
        <dbReference type="EMBL" id="ALU32831.1"/>
    </source>
</evidence>
<evidence type="ECO:0000313" key="5">
    <source>
        <dbReference type="Proteomes" id="UP000065473"/>
    </source>
</evidence>
<dbReference type="Proteomes" id="UP000060043">
    <property type="component" value="Chromosome"/>
</dbReference>
<dbReference type="Gene3D" id="1.10.10.10">
    <property type="entry name" value="Winged helix-like DNA-binding domain superfamily/Winged helix DNA-binding domain"/>
    <property type="match status" value="1"/>
</dbReference>
<evidence type="ECO:0000259" key="1">
    <source>
        <dbReference type="Pfam" id="PF01637"/>
    </source>
</evidence>
<sequence length="341" mass="38907">MDKAILVTNMAICKIFDPYPKSTREDFFDSEEILNEVEKLVQGKFWPLLIGPKRTGKTSILKIVANELNGIYVDATNIRSIKQFGEELIESSVSLRLSLDLKVLRIEIQKTPLKGVRSLLKKLDHKIILVDEVQNVVSPWFLTLLSNVYNESEIRFVFTGSMIGLSKALSGEGKGKVSSVLKGKPILSIEIYPFSEELGRRFLKIGSERCGIKLSEDEIEESVTTYRGIQGWLTYYGSFRNLGYSHNKAKDMVKKVAEGVIKEELGRLSDTQRAILRSLCLVEEVSWKELKNLTEGLTKREFKDWVFNHALKQLVNARLVKKDVNGYRIIDPMYKLILNEK</sequence>
<dbReference type="Gene3D" id="3.40.50.300">
    <property type="entry name" value="P-loop containing nucleotide triphosphate hydrolases"/>
    <property type="match status" value="1"/>
</dbReference>
<protein>
    <submittedName>
        <fullName evidence="2">ATPase</fullName>
    </submittedName>
</protein>
<dbReference type="Gene3D" id="1.10.8.60">
    <property type="match status" value="1"/>
</dbReference>
<organism evidence="2 5">
    <name type="scientific">Sulfolobus acidocaldarius</name>
    <dbReference type="NCBI Taxonomy" id="2285"/>
    <lineage>
        <taxon>Archaea</taxon>
        <taxon>Thermoproteota</taxon>
        <taxon>Thermoprotei</taxon>
        <taxon>Sulfolobales</taxon>
        <taxon>Sulfolobaceae</taxon>
        <taxon>Sulfolobus</taxon>
    </lineage>
</organism>
<dbReference type="PANTHER" id="PTHR34301:SF8">
    <property type="entry name" value="ATPASE DOMAIN-CONTAINING PROTEIN"/>
    <property type="match status" value="1"/>
</dbReference>
<dbReference type="PANTHER" id="PTHR34301">
    <property type="entry name" value="DNA-BINDING PROTEIN-RELATED"/>
    <property type="match status" value="1"/>
</dbReference>
<evidence type="ECO:0000313" key="4">
    <source>
        <dbReference type="Proteomes" id="UP000060043"/>
    </source>
</evidence>
<dbReference type="Proteomes" id="UP000065473">
    <property type="component" value="Chromosome"/>
</dbReference>
<dbReference type="RefSeq" id="WP_011277207.1">
    <property type="nucleotide sequence ID" value="NZ_CP020362.1"/>
</dbReference>
<dbReference type="OMA" id="SMIGMSK"/>
<name>A0A0U3GPB8_9CREN</name>
<reference evidence="4 5" key="1">
    <citation type="submission" date="2015-12" db="EMBL/GenBank/DDBJ databases">
        <title>A stable core within a dynamic pangenome in Sulfolobus acidocaldarius.</title>
        <authorList>
            <person name="Anderson R."/>
            <person name="Kouris A."/>
            <person name="Seward C."/>
            <person name="Campbell K."/>
            <person name="Whitaker R."/>
        </authorList>
    </citation>
    <scope>NUCLEOTIDE SEQUENCE [LARGE SCALE GENOMIC DNA]</scope>
    <source>
        <strain evidence="2 5">GG12-C01-09</strain>
        <strain evidence="3 4">NG05B_CO5_07</strain>
    </source>
</reference>
<feature type="domain" description="ATPase" evidence="1">
    <location>
        <begin position="27"/>
        <end position="223"/>
    </location>
</feature>
<dbReference type="SUPFAM" id="SSF52540">
    <property type="entry name" value="P-loop containing nucleoside triphosphate hydrolases"/>
    <property type="match status" value="1"/>
</dbReference>